<accession>A0AAD6D9Y9</accession>
<name>A0AAD6D9Y9_9EURO</name>
<sequence>MTELSYLPAVTDLSINGRQAMGDTSGQSDHECMAFRGSTHREVAGEVESNCNETAWGSLGKEG</sequence>
<dbReference type="AlphaFoldDB" id="A0AAD6D9Y9"/>
<evidence type="ECO:0000313" key="1">
    <source>
        <dbReference type="EMBL" id="KAJ5568974.1"/>
    </source>
</evidence>
<protein>
    <submittedName>
        <fullName evidence="1">Uncharacterized protein</fullName>
    </submittedName>
</protein>
<keyword evidence="2" id="KW-1185">Reference proteome</keyword>
<dbReference type="Proteomes" id="UP001216150">
    <property type="component" value="Unassembled WGS sequence"/>
</dbReference>
<reference evidence="1 2" key="1">
    <citation type="journal article" date="2023" name="IMA Fungus">
        <title>Comparative genomic study of the Penicillium genus elucidates a diverse pangenome and 15 lateral gene transfer events.</title>
        <authorList>
            <person name="Petersen C."/>
            <person name="Sorensen T."/>
            <person name="Nielsen M.R."/>
            <person name="Sondergaard T.E."/>
            <person name="Sorensen J.L."/>
            <person name="Fitzpatrick D.A."/>
            <person name="Frisvad J.C."/>
            <person name="Nielsen K.L."/>
        </authorList>
    </citation>
    <scope>NUCLEOTIDE SEQUENCE [LARGE SCALE GENOMIC DNA]</scope>
    <source>
        <strain evidence="1 2">IBT 29057</strain>
    </source>
</reference>
<organism evidence="1 2">
    <name type="scientific">Penicillium hetheringtonii</name>
    <dbReference type="NCBI Taxonomy" id="911720"/>
    <lineage>
        <taxon>Eukaryota</taxon>
        <taxon>Fungi</taxon>
        <taxon>Dikarya</taxon>
        <taxon>Ascomycota</taxon>
        <taxon>Pezizomycotina</taxon>
        <taxon>Eurotiomycetes</taxon>
        <taxon>Eurotiomycetidae</taxon>
        <taxon>Eurotiales</taxon>
        <taxon>Aspergillaceae</taxon>
        <taxon>Penicillium</taxon>
    </lineage>
</organism>
<proteinExistence type="predicted"/>
<evidence type="ECO:0000313" key="2">
    <source>
        <dbReference type="Proteomes" id="UP001216150"/>
    </source>
</evidence>
<comment type="caution">
    <text evidence="1">The sequence shown here is derived from an EMBL/GenBank/DDBJ whole genome shotgun (WGS) entry which is preliminary data.</text>
</comment>
<dbReference type="EMBL" id="JAQJAC010000010">
    <property type="protein sequence ID" value="KAJ5568974.1"/>
    <property type="molecule type" value="Genomic_DNA"/>
</dbReference>
<gene>
    <name evidence="1" type="ORF">N7450_011460</name>
</gene>